<dbReference type="SUPFAM" id="SSF55469">
    <property type="entry name" value="FMN-dependent nitroreductase-like"/>
    <property type="match status" value="1"/>
</dbReference>
<dbReference type="CDD" id="cd02136">
    <property type="entry name" value="PnbA_NfnB-like"/>
    <property type="match status" value="1"/>
</dbReference>
<sequence length="220" mass="25200">MSNLFDKRKTVRRYTDEPVPKEVILDVLRDAQKAPSWANSQPWEVYVATGETLERLRKAYLEAYDSQQAPDDSDMPKPKAWPDYLQERMNASYARVFEQSGISRDDEKARAENWRNNFAFFNAPVAAFLCLDRSLTEWSTLDVGIYAGNLMLAATQHGLGSTPAASSVSYPHLLREILEIPEHHRIIVGIMMGYEDKNHPYNRPSSIRVPVEETIHFRGL</sequence>
<dbReference type="STRING" id="1356854.N007_02145"/>
<dbReference type="RefSeq" id="WP_021294935.1">
    <property type="nucleotide sequence ID" value="NZ_AURB01000024.1"/>
</dbReference>
<keyword evidence="1" id="KW-0285">Flavoprotein</keyword>
<keyword evidence="2" id="KW-0288">FMN</keyword>
<dbReference type="Gene3D" id="3.40.109.10">
    <property type="entry name" value="NADH Oxidase"/>
    <property type="match status" value="1"/>
</dbReference>
<dbReference type="GO" id="GO:0016491">
    <property type="term" value="F:oxidoreductase activity"/>
    <property type="evidence" value="ECO:0007669"/>
    <property type="project" value="UniProtKB-KW"/>
</dbReference>
<accession>T0CK93</accession>
<accession>A0A9E7CS76</accession>
<dbReference type="KEGG" id="aaco:K1I37_00775"/>
<dbReference type="InterPro" id="IPR000415">
    <property type="entry name" value="Nitroreductase-like"/>
</dbReference>
<dbReference type="Pfam" id="PF00881">
    <property type="entry name" value="Nitroreductase"/>
    <property type="match status" value="1"/>
</dbReference>
<evidence type="ECO:0000256" key="3">
    <source>
        <dbReference type="ARBA" id="ARBA00023002"/>
    </source>
</evidence>
<keyword evidence="3" id="KW-0560">Oxidoreductase</keyword>
<dbReference type="eggNOG" id="COG0778">
    <property type="taxonomic scope" value="Bacteria"/>
</dbReference>
<dbReference type="InterPro" id="IPR050627">
    <property type="entry name" value="Nitroreductase/BluB"/>
</dbReference>
<evidence type="ECO:0000313" key="5">
    <source>
        <dbReference type="Proteomes" id="UP000829401"/>
    </source>
</evidence>
<dbReference type="OrthoDB" id="9812105at2"/>
<reference evidence="5" key="1">
    <citation type="journal article" date="2022" name="G3 (Bethesda)">
        <title>Unveiling the complete genome sequence of Alicyclobacillus acidoterrestris DSM 3922T, a taint-producing strain.</title>
        <authorList>
            <person name="Leonardo I.C."/>
            <person name="Barreto Crespo M.T."/>
            <person name="Gaspar F.B."/>
        </authorList>
    </citation>
    <scope>NUCLEOTIDE SEQUENCE [LARGE SCALE GENOMIC DNA]</scope>
    <source>
        <strain evidence="5">DSM 3922</strain>
    </source>
</reference>
<keyword evidence="5" id="KW-1185">Reference proteome</keyword>
<dbReference type="AlphaFoldDB" id="T0CK93"/>
<organism evidence="4 5">
    <name type="scientific">Alicyclobacillus acidoterrestris (strain ATCC 49025 / DSM 3922 / CIP 106132 / NCIMB 13137 / GD3B)</name>
    <dbReference type="NCBI Taxonomy" id="1356854"/>
    <lineage>
        <taxon>Bacteria</taxon>
        <taxon>Bacillati</taxon>
        <taxon>Bacillota</taxon>
        <taxon>Bacilli</taxon>
        <taxon>Bacillales</taxon>
        <taxon>Alicyclobacillaceae</taxon>
        <taxon>Alicyclobacillus</taxon>
    </lineage>
</organism>
<name>T0CK93_ALIAG</name>
<dbReference type="EMBL" id="CP080467">
    <property type="protein sequence ID" value="UNO49135.1"/>
    <property type="molecule type" value="Genomic_DNA"/>
</dbReference>
<evidence type="ECO:0000313" key="4">
    <source>
        <dbReference type="EMBL" id="UNO49135.1"/>
    </source>
</evidence>
<dbReference type="InterPro" id="IPR029479">
    <property type="entry name" value="Nitroreductase"/>
</dbReference>
<dbReference type="PANTHER" id="PTHR23026">
    <property type="entry name" value="NADPH NITROREDUCTASE"/>
    <property type="match status" value="1"/>
</dbReference>
<dbReference type="Proteomes" id="UP000829401">
    <property type="component" value="Chromosome"/>
</dbReference>
<dbReference type="PANTHER" id="PTHR23026:SF90">
    <property type="entry name" value="IODOTYROSINE DEIODINASE 1"/>
    <property type="match status" value="1"/>
</dbReference>
<evidence type="ECO:0000256" key="1">
    <source>
        <dbReference type="ARBA" id="ARBA00022630"/>
    </source>
</evidence>
<proteinExistence type="predicted"/>
<gene>
    <name evidence="4" type="ORF">K1I37_00775</name>
</gene>
<evidence type="ECO:0000256" key="2">
    <source>
        <dbReference type="ARBA" id="ARBA00022643"/>
    </source>
</evidence>
<protein>
    <submittedName>
        <fullName evidence="4">Nitroreductase</fullName>
    </submittedName>
</protein>